<dbReference type="InterPro" id="IPR028992">
    <property type="entry name" value="Hedgehog/Intein_dom"/>
</dbReference>
<organism evidence="2">
    <name type="scientific">viral metagenome</name>
    <dbReference type="NCBI Taxonomy" id="1070528"/>
    <lineage>
        <taxon>unclassified sequences</taxon>
        <taxon>metagenomes</taxon>
        <taxon>organismal metagenomes</taxon>
    </lineage>
</organism>
<dbReference type="EMBL" id="MN739564">
    <property type="protein sequence ID" value="QHT13248.1"/>
    <property type="molecule type" value="Genomic_DNA"/>
</dbReference>
<accession>A0A6C0D8W9</accession>
<dbReference type="InterPro" id="IPR015943">
    <property type="entry name" value="WD40/YVTN_repeat-like_dom_sf"/>
</dbReference>
<name>A0A6C0D8W9_9ZZZZ</name>
<dbReference type="AlphaFoldDB" id="A0A6C0D8W9"/>
<dbReference type="InterPro" id="IPR036844">
    <property type="entry name" value="Hint_dom_sf"/>
</dbReference>
<protein>
    <recommendedName>
        <fullName evidence="1">Hedgehog/Intein (Hint) domain-containing protein</fullName>
    </recommendedName>
</protein>
<dbReference type="SUPFAM" id="SSF75011">
    <property type="entry name" value="3-carboxy-cis,cis-mucoante lactonizing enzyme"/>
    <property type="match status" value="1"/>
</dbReference>
<feature type="domain" description="Hedgehog/Intein (Hint)" evidence="1">
    <location>
        <begin position="363"/>
        <end position="409"/>
    </location>
</feature>
<sequence length="533" mass="58730">MNVGSWNKSASGYTTQGNWVGVASNSTGQNCIASNNQDTHIWVSSNYGVSWSISPASPTSVHWGNVTISQSGNKMAACEDEGGGVGGTYNIYLYTTGANTWTNIATSGTNAPGNTGPWTSVCFSMDENALAACDKDANIWIYNLTTNVWIIAPDVNGDPPRCNIISSNVNGFMGIGRNNWMYTFYLDNSTYITGIIDNNNSNIFALTENKNISWSCISSSLDGSTMVACSQGSEYIYIGTLTSNYWTFVKQTDPGAGEWQVVAAGPDAISIAACKSNGSNPDTPGEIWIGNKSYGSPTYTWTKQNMQNGSPLNGDWKAISRSTNPNQLTKFITLTKETNYQTGIWVFTSKQSAANAQLPPNITCFNKDSKILTNNGYVAIQDLKKGDFVKTLCNGFVPIYNVGYREIFNPCFEERIKDQLYVCSHKNYPELFEDLIITGAHAILVNDFQEGVRETTKKMLGDIFVTDNKYRLPVCLDKRSTIHKIKGPHTIYHIALENDNYYMNYGIYANGLLVETCSKRYLLEESNMTLISQ</sequence>
<dbReference type="SUPFAM" id="SSF51294">
    <property type="entry name" value="Hedgehog/intein (Hint) domain"/>
    <property type="match status" value="1"/>
</dbReference>
<evidence type="ECO:0000313" key="2">
    <source>
        <dbReference type="EMBL" id="QHT13248.1"/>
    </source>
</evidence>
<dbReference type="Pfam" id="PF13403">
    <property type="entry name" value="Hint_2"/>
    <property type="match status" value="1"/>
</dbReference>
<dbReference type="Gene3D" id="2.130.10.10">
    <property type="entry name" value="YVTN repeat-like/Quinoprotein amine dehydrogenase"/>
    <property type="match status" value="1"/>
</dbReference>
<evidence type="ECO:0000259" key="1">
    <source>
        <dbReference type="Pfam" id="PF13403"/>
    </source>
</evidence>
<reference evidence="2" key="1">
    <citation type="journal article" date="2020" name="Nature">
        <title>Giant virus diversity and host interactions through global metagenomics.</title>
        <authorList>
            <person name="Schulz F."/>
            <person name="Roux S."/>
            <person name="Paez-Espino D."/>
            <person name="Jungbluth S."/>
            <person name="Walsh D.A."/>
            <person name="Denef V.J."/>
            <person name="McMahon K.D."/>
            <person name="Konstantinidis K.T."/>
            <person name="Eloe-Fadrosh E.A."/>
            <person name="Kyrpides N.C."/>
            <person name="Woyke T."/>
        </authorList>
    </citation>
    <scope>NUCLEOTIDE SEQUENCE</scope>
    <source>
        <strain evidence="2">GVMAG-M-3300023174-131</strain>
    </source>
</reference>
<proteinExistence type="predicted"/>
<dbReference type="Gene3D" id="2.170.16.10">
    <property type="entry name" value="Hedgehog/Intein (Hint) domain"/>
    <property type="match status" value="1"/>
</dbReference>